<evidence type="ECO:0000313" key="7">
    <source>
        <dbReference type="EMBL" id="KAF2967294.1"/>
    </source>
</evidence>
<evidence type="ECO:0000256" key="6">
    <source>
        <dbReference type="SAM" id="MobiDB-lite"/>
    </source>
</evidence>
<dbReference type="FunCoup" id="A0A7C8MWG8">
    <property type="interactions" value="193"/>
</dbReference>
<dbReference type="GO" id="GO:0009396">
    <property type="term" value="P:folic acid-containing compound biosynthetic process"/>
    <property type="evidence" value="ECO:0007669"/>
    <property type="project" value="TreeGrafter"/>
</dbReference>
<dbReference type="AlphaFoldDB" id="A0A7C8MWG8"/>
<evidence type="ECO:0000256" key="3">
    <source>
        <dbReference type="ARBA" id="ARBA00022840"/>
    </source>
</evidence>
<dbReference type="GO" id="GO:0005739">
    <property type="term" value="C:mitochondrion"/>
    <property type="evidence" value="ECO:0007669"/>
    <property type="project" value="TreeGrafter"/>
</dbReference>
<keyword evidence="2" id="KW-0547">Nucleotide-binding</keyword>
<evidence type="ECO:0000256" key="2">
    <source>
        <dbReference type="ARBA" id="ARBA00022741"/>
    </source>
</evidence>
<feature type="region of interest" description="Disordered" evidence="6">
    <location>
        <begin position="102"/>
        <end position="123"/>
    </location>
</feature>
<dbReference type="GO" id="GO:0035999">
    <property type="term" value="P:tetrahydrofolate interconversion"/>
    <property type="evidence" value="ECO:0007669"/>
    <property type="project" value="TreeGrafter"/>
</dbReference>
<evidence type="ECO:0000313" key="8">
    <source>
        <dbReference type="Proteomes" id="UP000481858"/>
    </source>
</evidence>
<dbReference type="Gene3D" id="3.40.50.10420">
    <property type="entry name" value="NagB/RpiA/CoA transferase-like"/>
    <property type="match status" value="1"/>
</dbReference>
<sequence length="371" mass="40496">MQVFGYVATRQGTGSVPGTGATAVLQYTGNTAYPTLARPPRRAIVHLGSSAGFYFLYTVRGAEAIDVQPGAPQPQAQASTIIPFARPLFGWLPRLRLSTIHYNTPSMPDDQQQQHHHQQQPEMNSSTLYAAKTHLRSLMKRRLSELSPDVITSQSNAAFNALSRFRPYVEAKTVGVYLSMPGCEIQTEPIVRHALASGKRVFVPYLHKSGLPPGEGPVRLMDMVSLRDVEDYESLRRDKWGIPSVDSATVHERQRSIGELDGETSADASLDLILLPGVAFDLDPETGAVQRLGHGKGFYDYFLHRYALATKTGKYSSNDGASVLLYALALKEQLLSPTTGEVVPVGPHDQPLDGIILGDGRITQSTGNTKD</sequence>
<reference evidence="7 8" key="1">
    <citation type="submission" date="2019-12" db="EMBL/GenBank/DDBJ databases">
        <title>Draft genome sequence of the ascomycete Xylaria multiplex DSM 110363.</title>
        <authorList>
            <person name="Buettner E."/>
            <person name="Kellner H."/>
        </authorList>
    </citation>
    <scope>NUCLEOTIDE SEQUENCE [LARGE SCALE GENOMIC DNA]</scope>
    <source>
        <strain evidence="7 8">DSM 110363</strain>
    </source>
</reference>
<evidence type="ECO:0000256" key="1">
    <source>
        <dbReference type="ARBA" id="ARBA00010638"/>
    </source>
</evidence>
<keyword evidence="3" id="KW-0067">ATP-binding</keyword>
<dbReference type="SUPFAM" id="SSF100950">
    <property type="entry name" value="NagB/RpiA/CoA transferase-like"/>
    <property type="match status" value="1"/>
</dbReference>
<proteinExistence type="inferred from homology"/>
<comment type="catalytic activity">
    <reaction evidence="4">
        <text>(6S)-5-formyl-5,6,7,8-tetrahydrofolate + ATP = (6R)-5,10-methenyltetrahydrofolate + ADP + phosphate</text>
        <dbReference type="Rhea" id="RHEA:10488"/>
        <dbReference type="ChEBI" id="CHEBI:30616"/>
        <dbReference type="ChEBI" id="CHEBI:43474"/>
        <dbReference type="ChEBI" id="CHEBI:57455"/>
        <dbReference type="ChEBI" id="CHEBI:57457"/>
        <dbReference type="ChEBI" id="CHEBI:456216"/>
        <dbReference type="EC" id="6.3.3.2"/>
    </reaction>
</comment>
<dbReference type="PANTHER" id="PTHR23407:SF1">
    <property type="entry name" value="5-FORMYLTETRAHYDROFOLATE CYCLO-LIGASE"/>
    <property type="match status" value="1"/>
</dbReference>
<dbReference type="InParanoid" id="A0A7C8MWG8"/>
<dbReference type="InterPro" id="IPR024185">
    <property type="entry name" value="FTHF_cligase-like_sf"/>
</dbReference>
<evidence type="ECO:0000256" key="4">
    <source>
        <dbReference type="ARBA" id="ARBA00036539"/>
    </source>
</evidence>
<organism evidence="7 8">
    <name type="scientific">Xylaria multiplex</name>
    <dbReference type="NCBI Taxonomy" id="323545"/>
    <lineage>
        <taxon>Eukaryota</taxon>
        <taxon>Fungi</taxon>
        <taxon>Dikarya</taxon>
        <taxon>Ascomycota</taxon>
        <taxon>Pezizomycotina</taxon>
        <taxon>Sordariomycetes</taxon>
        <taxon>Xylariomycetidae</taxon>
        <taxon>Xylariales</taxon>
        <taxon>Xylariaceae</taxon>
        <taxon>Xylaria</taxon>
    </lineage>
</organism>
<dbReference type="PANTHER" id="PTHR23407">
    <property type="entry name" value="ATPASE INHIBITOR/5-FORMYLTETRAHYDROFOLATE CYCLO-LIGASE"/>
    <property type="match status" value="1"/>
</dbReference>
<dbReference type="InterPro" id="IPR002698">
    <property type="entry name" value="FTHF_cligase"/>
</dbReference>
<comment type="caution">
    <text evidence="7">The sequence shown here is derived from an EMBL/GenBank/DDBJ whole genome shotgun (WGS) entry which is preliminary data.</text>
</comment>
<evidence type="ECO:0000256" key="5">
    <source>
        <dbReference type="ARBA" id="ARBA00038966"/>
    </source>
</evidence>
<accession>A0A7C8MWG8</accession>
<dbReference type="Proteomes" id="UP000481858">
    <property type="component" value="Unassembled WGS sequence"/>
</dbReference>
<keyword evidence="8" id="KW-1185">Reference proteome</keyword>
<comment type="similarity">
    <text evidence="1">Belongs to the 5-formyltetrahydrofolate cyclo-ligase family.</text>
</comment>
<dbReference type="OrthoDB" id="2015992at2759"/>
<dbReference type="EC" id="6.3.3.2" evidence="5"/>
<dbReference type="EMBL" id="WUBL01000070">
    <property type="protein sequence ID" value="KAF2967294.1"/>
    <property type="molecule type" value="Genomic_DNA"/>
</dbReference>
<dbReference type="GO" id="GO:0005524">
    <property type="term" value="F:ATP binding"/>
    <property type="evidence" value="ECO:0007669"/>
    <property type="project" value="UniProtKB-KW"/>
</dbReference>
<name>A0A7C8MWG8_9PEZI</name>
<dbReference type="InterPro" id="IPR037171">
    <property type="entry name" value="NagB/RpiA_transferase-like"/>
</dbReference>
<protein>
    <recommendedName>
        <fullName evidence="5">5-formyltetrahydrofolate cyclo-ligase</fullName>
        <ecNumber evidence="5">6.3.3.2</ecNumber>
    </recommendedName>
</protein>
<dbReference type="Pfam" id="PF01812">
    <property type="entry name" value="5-FTHF_cyc-lig"/>
    <property type="match status" value="1"/>
</dbReference>
<dbReference type="GO" id="GO:0030272">
    <property type="term" value="F:5-formyltetrahydrofolate cyclo-ligase activity"/>
    <property type="evidence" value="ECO:0007669"/>
    <property type="project" value="UniProtKB-EC"/>
</dbReference>
<gene>
    <name evidence="7" type="ORF">GQX73_g6244</name>
</gene>